<dbReference type="Proteomes" id="UP001154282">
    <property type="component" value="Unassembled WGS sequence"/>
</dbReference>
<dbReference type="EMBL" id="CAMGYJ010000009">
    <property type="protein sequence ID" value="CAI0539619.1"/>
    <property type="molecule type" value="Genomic_DNA"/>
</dbReference>
<dbReference type="AlphaFoldDB" id="A0AAV0Q5V8"/>
<evidence type="ECO:0000313" key="1">
    <source>
        <dbReference type="EMBL" id="CAI0539619.1"/>
    </source>
</evidence>
<gene>
    <name evidence="1" type="ORF">LITE_LOCUS41344</name>
</gene>
<comment type="caution">
    <text evidence="1">The sequence shown here is derived from an EMBL/GenBank/DDBJ whole genome shotgun (WGS) entry which is preliminary data.</text>
</comment>
<evidence type="ECO:0008006" key="3">
    <source>
        <dbReference type="Google" id="ProtNLM"/>
    </source>
</evidence>
<name>A0AAV0Q5V8_9ROSI</name>
<reference evidence="1" key="1">
    <citation type="submission" date="2022-08" db="EMBL/GenBank/DDBJ databases">
        <authorList>
            <person name="Gutierrez-Valencia J."/>
        </authorList>
    </citation>
    <scope>NUCLEOTIDE SEQUENCE</scope>
</reference>
<accession>A0AAV0Q5V8</accession>
<evidence type="ECO:0000313" key="2">
    <source>
        <dbReference type="Proteomes" id="UP001154282"/>
    </source>
</evidence>
<protein>
    <recommendedName>
        <fullName evidence="3">Secreted protein</fullName>
    </recommendedName>
</protein>
<organism evidence="1 2">
    <name type="scientific">Linum tenue</name>
    <dbReference type="NCBI Taxonomy" id="586396"/>
    <lineage>
        <taxon>Eukaryota</taxon>
        <taxon>Viridiplantae</taxon>
        <taxon>Streptophyta</taxon>
        <taxon>Embryophyta</taxon>
        <taxon>Tracheophyta</taxon>
        <taxon>Spermatophyta</taxon>
        <taxon>Magnoliopsida</taxon>
        <taxon>eudicotyledons</taxon>
        <taxon>Gunneridae</taxon>
        <taxon>Pentapetalae</taxon>
        <taxon>rosids</taxon>
        <taxon>fabids</taxon>
        <taxon>Malpighiales</taxon>
        <taxon>Linaceae</taxon>
        <taxon>Linum</taxon>
    </lineage>
</organism>
<proteinExistence type="predicted"/>
<sequence length="99" mass="11417">MQSLLRSSVTLILTVHPKVSFSSNLQCFYPRQCRQCSNHRARLLQSAKQKQSTISISIFPPRSHRRCYKNFFSTAGVSQRPGMKIRAGFSGERRKIFHC</sequence>
<feature type="non-terminal residue" evidence="1">
    <location>
        <position position="99"/>
    </location>
</feature>
<keyword evidence="2" id="KW-1185">Reference proteome</keyword>